<dbReference type="Proteomes" id="UP000198211">
    <property type="component" value="Unassembled WGS sequence"/>
</dbReference>
<reference evidence="3" key="1">
    <citation type="submission" date="2017-03" db="EMBL/GenBank/DDBJ databases">
        <title>Phytopthora megakarya and P. palmivora, two closely related causual agents of cacao black pod achieved similar genome size and gene model numbers by different mechanisms.</title>
        <authorList>
            <person name="Ali S."/>
            <person name="Shao J."/>
            <person name="Larry D.J."/>
            <person name="Kronmiller B."/>
            <person name="Shen D."/>
            <person name="Strem M.D."/>
            <person name="Melnick R.L."/>
            <person name="Guiltinan M.J."/>
            <person name="Tyler B.M."/>
            <person name="Meinhardt L.W."/>
            <person name="Bailey B.A."/>
        </authorList>
    </citation>
    <scope>NUCLEOTIDE SEQUENCE [LARGE SCALE GENOMIC DNA]</scope>
    <source>
        <strain evidence="3">zdho120</strain>
    </source>
</reference>
<evidence type="ECO:0000256" key="1">
    <source>
        <dbReference type="SAM" id="MobiDB-lite"/>
    </source>
</evidence>
<dbReference type="AlphaFoldDB" id="A0A225V8M4"/>
<feature type="non-terminal residue" evidence="2">
    <location>
        <position position="400"/>
    </location>
</feature>
<accession>A0A225V8M4</accession>
<proteinExistence type="predicted"/>
<comment type="caution">
    <text evidence="2">The sequence shown here is derived from an EMBL/GenBank/DDBJ whole genome shotgun (WGS) entry which is preliminary data.</text>
</comment>
<feature type="region of interest" description="Disordered" evidence="1">
    <location>
        <begin position="1"/>
        <end position="82"/>
    </location>
</feature>
<dbReference type="OrthoDB" id="129412at2759"/>
<evidence type="ECO:0000313" key="3">
    <source>
        <dbReference type="Proteomes" id="UP000198211"/>
    </source>
</evidence>
<dbReference type="EMBL" id="NBNE01006646">
    <property type="protein sequence ID" value="OWZ01713.1"/>
    <property type="molecule type" value="Genomic_DNA"/>
</dbReference>
<gene>
    <name evidence="2" type="ORF">PHMEG_00026845</name>
</gene>
<evidence type="ECO:0000313" key="2">
    <source>
        <dbReference type="EMBL" id="OWZ01713.1"/>
    </source>
</evidence>
<sequence>MALEATGAPVTTEASARLHIREAHASRVGRPRHDRSRSRDRQYPDQSERSRRQLTPPRSRRNHTPNASARRTQEVGPPDFTAEATGTTAAFLSVTTSGVAVARDLDPSIAVLVMVLTARVLHVGIHPMFNPGFRFTIQQKTKTNSPFDVTLAETFAFSRLLFTPRYLWMGAPGFRPSPAELRVHQTARVGPRPMLSALDRVSFILHEEMRRGQYCVIKVTTKMIFAVDFDTKPLDHFFPPSVQGGGGRTVVHDSSTWSSGDTVPGGSIASMDDLRAPLCMLMLPPVCSTMIRLAWFMQWSICTHTYFRGSLCLSIRARAIIATDSPDYARLVRQVIDHGLFSTWAQAKDTRAHRSDSPRSHVRMARSHNSSQRAPRQPRQQKSPVPDTVTRQIPTRDGKS</sequence>
<protein>
    <submittedName>
        <fullName evidence="2">Uncharacterized protein</fullName>
    </submittedName>
</protein>
<feature type="region of interest" description="Disordered" evidence="1">
    <location>
        <begin position="349"/>
        <end position="400"/>
    </location>
</feature>
<keyword evidence="3" id="KW-1185">Reference proteome</keyword>
<feature type="compositionally biased region" description="Basic residues" evidence="1">
    <location>
        <begin position="27"/>
        <end position="36"/>
    </location>
</feature>
<feature type="compositionally biased region" description="Low complexity" evidence="1">
    <location>
        <begin position="370"/>
        <end position="384"/>
    </location>
</feature>
<organism evidence="2 3">
    <name type="scientific">Phytophthora megakarya</name>
    <dbReference type="NCBI Taxonomy" id="4795"/>
    <lineage>
        <taxon>Eukaryota</taxon>
        <taxon>Sar</taxon>
        <taxon>Stramenopiles</taxon>
        <taxon>Oomycota</taxon>
        <taxon>Peronosporomycetes</taxon>
        <taxon>Peronosporales</taxon>
        <taxon>Peronosporaceae</taxon>
        <taxon>Phytophthora</taxon>
    </lineage>
</organism>
<feature type="compositionally biased region" description="Basic and acidic residues" evidence="1">
    <location>
        <begin position="37"/>
        <end position="51"/>
    </location>
</feature>
<name>A0A225V8M4_9STRA</name>
<feature type="compositionally biased region" description="Basic and acidic residues" evidence="1">
    <location>
        <begin position="349"/>
        <end position="359"/>
    </location>
</feature>